<sequence length="334" mass="37781">MDAKITKSRLANLLSYDWLKIIAAILAVVFLLLVFFTTIKTRARDEQIYTVYIYSTTESVSGGDPDMTLLSGDGANEFARAGMEKGIFSYDVLNAELENFGTGAYSETIFQSRRMAMQGTVMFVSDYLTPGKEAEEGETLTTTLDQLLENVEDPDRCFVLETEQYLKDCEAYLVRFFGENWREGTLDREEARACFMARNEKDNRYHLASQKEQGVKDEEARLEKLREDFIFVLDNCFATGVYTHTEVTLGGEGKEVTGSYAVNVGGLPSLRKFVYHNVKRTNEAGQEEYVQSGEDICLVLFNNDNDEGKGGDAANDLRFETISFLRYLFEEYGA</sequence>
<reference evidence="2" key="2">
    <citation type="submission" date="2021-04" db="EMBL/GenBank/DDBJ databases">
        <authorList>
            <person name="Gilroy R."/>
        </authorList>
    </citation>
    <scope>NUCLEOTIDE SEQUENCE</scope>
    <source>
        <strain evidence="2">CHK156-179</strain>
    </source>
</reference>
<dbReference type="AlphaFoldDB" id="A0A9D2H244"/>
<protein>
    <submittedName>
        <fullName evidence="2">Uncharacterized protein</fullName>
    </submittedName>
</protein>
<dbReference type="Proteomes" id="UP000824221">
    <property type="component" value="Unassembled WGS sequence"/>
</dbReference>
<keyword evidence="1" id="KW-1133">Transmembrane helix</keyword>
<gene>
    <name evidence="2" type="ORF">H9797_07575</name>
</gene>
<reference evidence="2" key="1">
    <citation type="journal article" date="2021" name="PeerJ">
        <title>Extensive microbial diversity within the chicken gut microbiome revealed by metagenomics and culture.</title>
        <authorList>
            <person name="Gilroy R."/>
            <person name="Ravi A."/>
            <person name="Getino M."/>
            <person name="Pursley I."/>
            <person name="Horton D.L."/>
            <person name="Alikhan N.F."/>
            <person name="Baker D."/>
            <person name="Gharbi K."/>
            <person name="Hall N."/>
            <person name="Watson M."/>
            <person name="Adriaenssens E.M."/>
            <person name="Foster-Nyarko E."/>
            <person name="Jarju S."/>
            <person name="Secka A."/>
            <person name="Antonio M."/>
            <person name="Oren A."/>
            <person name="Chaudhuri R.R."/>
            <person name="La Ragione R."/>
            <person name="Hildebrand F."/>
            <person name="Pallen M.J."/>
        </authorList>
    </citation>
    <scope>NUCLEOTIDE SEQUENCE</scope>
    <source>
        <strain evidence="2">CHK156-179</strain>
    </source>
</reference>
<organism evidence="2 3">
    <name type="scientific">Candidatus Gallimonas gallistercoris</name>
    <dbReference type="NCBI Taxonomy" id="2838602"/>
    <lineage>
        <taxon>Bacteria</taxon>
        <taxon>Bacillati</taxon>
        <taxon>Bacillota</taxon>
        <taxon>Clostridia</taxon>
        <taxon>Candidatus Gallimonas</taxon>
    </lineage>
</organism>
<accession>A0A9D2H244</accession>
<evidence type="ECO:0000313" key="3">
    <source>
        <dbReference type="Proteomes" id="UP000824221"/>
    </source>
</evidence>
<evidence type="ECO:0000313" key="2">
    <source>
        <dbReference type="EMBL" id="HJA03217.1"/>
    </source>
</evidence>
<dbReference type="EMBL" id="DXAJ01000114">
    <property type="protein sequence ID" value="HJA03217.1"/>
    <property type="molecule type" value="Genomic_DNA"/>
</dbReference>
<proteinExistence type="predicted"/>
<keyword evidence="1" id="KW-0812">Transmembrane</keyword>
<feature type="transmembrane region" description="Helical" evidence="1">
    <location>
        <begin position="18"/>
        <end position="39"/>
    </location>
</feature>
<name>A0A9D2H244_9FIRM</name>
<keyword evidence="1" id="KW-0472">Membrane</keyword>
<evidence type="ECO:0000256" key="1">
    <source>
        <dbReference type="SAM" id="Phobius"/>
    </source>
</evidence>
<comment type="caution">
    <text evidence="2">The sequence shown here is derived from an EMBL/GenBank/DDBJ whole genome shotgun (WGS) entry which is preliminary data.</text>
</comment>